<feature type="domain" description="CST complex subunit Stn1 N-terminal" evidence="4">
    <location>
        <begin position="13"/>
        <end position="184"/>
    </location>
</feature>
<sequence length="312" mass="35544">MQKIQKLWGKVYYPPSLFHLAPTYNRILPVAIRDILHARNLLEVYGVEGLEQHNQGFILINNYPVRMIQISGRLLWFTYKNFDQGDQRSNYNFLLLFVDDCSGDNSSICIKIQESCLKVPLAKLKENLLIEVTGTVSHVLDYEKQIVGTDLRILGNHNDFTAEIETWARILKARKLLFHPWQCVAEGDSLSRDSDEITELRKDQFELKIKGLGHNNENSSTYGSTPYYTASDGLTDASDSNEPNYMNTFYSTIESSPIAKLYSQERFGISRYNENPDTIDLTDSYIGEYVSEPIAEKAVSVTSENSSVIVID</sequence>
<dbReference type="Proteomes" id="UP000195602">
    <property type="component" value="Unassembled WGS sequence"/>
</dbReference>
<evidence type="ECO:0000313" key="6">
    <source>
        <dbReference type="Proteomes" id="UP000195602"/>
    </source>
</evidence>
<keyword evidence="3" id="KW-0779">Telomere</keyword>
<gene>
    <name evidence="5" type="ORF">A9F13_24g00396</name>
</gene>
<dbReference type="EMBL" id="LYUB02000024">
    <property type="protein sequence ID" value="OVF05141.1"/>
    <property type="molecule type" value="Genomic_DNA"/>
</dbReference>
<dbReference type="Gene3D" id="2.40.50.1040">
    <property type="match status" value="1"/>
</dbReference>
<name>A0AA91SZN5_CLALS</name>
<evidence type="ECO:0000313" key="5">
    <source>
        <dbReference type="EMBL" id="OVF05141.1"/>
    </source>
</evidence>
<organism evidence="5 6">
    <name type="scientific">Clavispora lusitaniae</name>
    <name type="common">Candida lusitaniae</name>
    <dbReference type="NCBI Taxonomy" id="36911"/>
    <lineage>
        <taxon>Eukaryota</taxon>
        <taxon>Fungi</taxon>
        <taxon>Dikarya</taxon>
        <taxon>Ascomycota</taxon>
        <taxon>Saccharomycotina</taxon>
        <taxon>Pichiomycetes</taxon>
        <taxon>Metschnikowiaceae</taxon>
        <taxon>Clavispora</taxon>
    </lineage>
</organism>
<comment type="subcellular location">
    <subcellularLocation>
        <location evidence="1">Chromosome</location>
        <location evidence="1">Telomere</location>
    </subcellularLocation>
</comment>
<comment type="caution">
    <text evidence="5">The sequence shown here is derived from an EMBL/GenBank/DDBJ whole genome shotgun (WGS) entry which is preliminary data.</text>
</comment>
<dbReference type="AlphaFoldDB" id="A0AA91SZN5"/>
<evidence type="ECO:0000256" key="2">
    <source>
        <dbReference type="ARBA" id="ARBA00022454"/>
    </source>
</evidence>
<dbReference type="KEGG" id="clus:A9F13_24g00396"/>
<dbReference type="Pfam" id="PF10451">
    <property type="entry name" value="Stn1"/>
    <property type="match status" value="1"/>
</dbReference>
<evidence type="ECO:0000259" key="4">
    <source>
        <dbReference type="Pfam" id="PF10451"/>
    </source>
</evidence>
<protein>
    <recommendedName>
        <fullName evidence="4">CST complex subunit Stn1 N-terminal domain-containing protein</fullName>
    </recommendedName>
</protein>
<dbReference type="InterPro" id="IPR018856">
    <property type="entry name" value="Stn1_N"/>
</dbReference>
<evidence type="ECO:0000256" key="1">
    <source>
        <dbReference type="ARBA" id="ARBA00004574"/>
    </source>
</evidence>
<dbReference type="GO" id="GO:0000781">
    <property type="term" value="C:chromosome, telomeric region"/>
    <property type="evidence" value="ECO:0007669"/>
    <property type="project" value="UniProtKB-SubCell"/>
</dbReference>
<evidence type="ECO:0000256" key="3">
    <source>
        <dbReference type="ARBA" id="ARBA00022895"/>
    </source>
</evidence>
<keyword evidence="2" id="KW-0158">Chromosome</keyword>
<reference evidence="5 6" key="1">
    <citation type="submission" date="2017-04" db="EMBL/GenBank/DDBJ databases">
        <title>Draft genome of the yeast Clavispora lusitaniae type strain CBS 6936.</title>
        <authorList>
            <person name="Durrens P."/>
            <person name="Klopp C."/>
            <person name="Biteau N."/>
            <person name="Fitton-Ouhabi V."/>
            <person name="Dementhon K."/>
            <person name="Accoceberry I."/>
            <person name="Sherman D.J."/>
            <person name="Noel T."/>
        </authorList>
    </citation>
    <scope>NUCLEOTIDE SEQUENCE [LARGE SCALE GENOMIC DNA]</scope>
    <source>
        <strain evidence="5 6">CBS 6936</strain>
    </source>
</reference>
<proteinExistence type="predicted"/>
<accession>A0AA91SZN5</accession>